<dbReference type="AlphaFoldDB" id="A0AAV2FX71"/>
<dbReference type="EMBL" id="OZ034820">
    <property type="protein sequence ID" value="CAL1402567.1"/>
    <property type="molecule type" value="Genomic_DNA"/>
</dbReference>
<evidence type="ECO:0000313" key="1">
    <source>
        <dbReference type="EMBL" id="CAL1402567.1"/>
    </source>
</evidence>
<organism evidence="1 2">
    <name type="scientific">Linum trigynum</name>
    <dbReference type="NCBI Taxonomy" id="586398"/>
    <lineage>
        <taxon>Eukaryota</taxon>
        <taxon>Viridiplantae</taxon>
        <taxon>Streptophyta</taxon>
        <taxon>Embryophyta</taxon>
        <taxon>Tracheophyta</taxon>
        <taxon>Spermatophyta</taxon>
        <taxon>Magnoliopsida</taxon>
        <taxon>eudicotyledons</taxon>
        <taxon>Gunneridae</taxon>
        <taxon>Pentapetalae</taxon>
        <taxon>rosids</taxon>
        <taxon>fabids</taxon>
        <taxon>Malpighiales</taxon>
        <taxon>Linaceae</taxon>
        <taxon>Linum</taxon>
    </lineage>
</organism>
<gene>
    <name evidence="1" type="ORF">LTRI10_LOCUS42556</name>
</gene>
<dbReference type="Proteomes" id="UP001497516">
    <property type="component" value="Chromosome 7"/>
</dbReference>
<proteinExistence type="predicted"/>
<keyword evidence="2" id="KW-1185">Reference proteome</keyword>
<sequence length="164" mass="18217">MLEKNSSGWRCDVLEVVRECGSIPWRCDPACPELAEELWVAKERGSRGEGSRDRRATRWGLTMLIGNIIIGRTSHLLSMRVVGALSRKRRVTAVSGKGCSRSRGRAVMNGCKLSIIIDQTIMENFKSDSGVTSTDGGRESVIFFSKTRAWTRASLAGVVRITWR</sequence>
<protein>
    <submittedName>
        <fullName evidence="1">Uncharacterized protein</fullName>
    </submittedName>
</protein>
<reference evidence="1 2" key="1">
    <citation type="submission" date="2024-04" db="EMBL/GenBank/DDBJ databases">
        <authorList>
            <person name="Fracassetti M."/>
        </authorList>
    </citation>
    <scope>NUCLEOTIDE SEQUENCE [LARGE SCALE GENOMIC DNA]</scope>
</reference>
<evidence type="ECO:0000313" key="2">
    <source>
        <dbReference type="Proteomes" id="UP001497516"/>
    </source>
</evidence>
<name>A0AAV2FX71_9ROSI</name>
<accession>A0AAV2FX71</accession>